<feature type="transmembrane region" description="Helical" evidence="1">
    <location>
        <begin position="157"/>
        <end position="177"/>
    </location>
</feature>
<keyword evidence="1" id="KW-1133">Transmembrane helix</keyword>
<reference evidence="3 4" key="1">
    <citation type="journal article" date="2020" name="ISME J.">
        <title>Uncovering the hidden diversity of litter-decomposition mechanisms in mushroom-forming fungi.</title>
        <authorList>
            <person name="Floudas D."/>
            <person name="Bentzer J."/>
            <person name="Ahren D."/>
            <person name="Johansson T."/>
            <person name="Persson P."/>
            <person name="Tunlid A."/>
        </authorList>
    </citation>
    <scope>NUCLEOTIDE SEQUENCE [LARGE SCALE GENOMIC DNA]</scope>
    <source>
        <strain evidence="3 4">CBS 175.51</strain>
    </source>
</reference>
<name>A0A8H5B863_9AGAR</name>
<evidence type="ECO:0000256" key="1">
    <source>
        <dbReference type="SAM" id="Phobius"/>
    </source>
</evidence>
<gene>
    <name evidence="3" type="ORF">D9611_013916</name>
</gene>
<dbReference type="Proteomes" id="UP000541558">
    <property type="component" value="Unassembled WGS sequence"/>
</dbReference>
<evidence type="ECO:0000259" key="2">
    <source>
        <dbReference type="Pfam" id="PF20151"/>
    </source>
</evidence>
<evidence type="ECO:0000313" key="3">
    <source>
        <dbReference type="EMBL" id="KAF5318405.1"/>
    </source>
</evidence>
<protein>
    <recommendedName>
        <fullName evidence="2">DUF6533 domain-containing protein</fullName>
    </recommendedName>
</protein>
<feature type="transmembrane region" description="Helical" evidence="1">
    <location>
        <begin position="70"/>
        <end position="92"/>
    </location>
</feature>
<dbReference type="AlphaFoldDB" id="A0A8H5B863"/>
<feature type="transmembrane region" description="Helical" evidence="1">
    <location>
        <begin position="104"/>
        <end position="123"/>
    </location>
</feature>
<dbReference type="Pfam" id="PF20151">
    <property type="entry name" value="DUF6533"/>
    <property type="match status" value="1"/>
</dbReference>
<dbReference type="OrthoDB" id="3266451at2759"/>
<dbReference type="EMBL" id="JAACJK010000178">
    <property type="protein sequence ID" value="KAF5318405.1"/>
    <property type="molecule type" value="Genomic_DNA"/>
</dbReference>
<organism evidence="3 4">
    <name type="scientific">Ephemerocybe angulata</name>
    <dbReference type="NCBI Taxonomy" id="980116"/>
    <lineage>
        <taxon>Eukaryota</taxon>
        <taxon>Fungi</taxon>
        <taxon>Dikarya</taxon>
        <taxon>Basidiomycota</taxon>
        <taxon>Agaricomycotina</taxon>
        <taxon>Agaricomycetes</taxon>
        <taxon>Agaricomycetidae</taxon>
        <taxon>Agaricales</taxon>
        <taxon>Agaricineae</taxon>
        <taxon>Psathyrellaceae</taxon>
        <taxon>Ephemerocybe</taxon>
    </lineage>
</organism>
<dbReference type="InterPro" id="IPR045340">
    <property type="entry name" value="DUF6533"/>
</dbReference>
<evidence type="ECO:0000313" key="4">
    <source>
        <dbReference type="Proteomes" id="UP000541558"/>
    </source>
</evidence>
<feature type="transmembrane region" description="Helical" evidence="1">
    <location>
        <begin position="37"/>
        <end position="58"/>
    </location>
</feature>
<feature type="transmembrane region" description="Helical" evidence="1">
    <location>
        <begin position="198"/>
        <end position="219"/>
    </location>
</feature>
<accession>A0A8H5B863</accession>
<keyword evidence="4" id="KW-1185">Reference proteome</keyword>
<proteinExistence type="predicted"/>
<sequence>MEAQNLSGCTIAIIDFLQTFPEEVRLMWPARLSIPKVLFYLARYLTLANNISSVFLSPGVSRRTVKECNGALNLTGLLSPLAVVSAEAILFYRVWAFSGKSRRMLAYLVIQFIGLHSLVFYSVGKWLMSVKYARWSLPSTADRPICMVMEANEFLLSWTYAALLSSVISSMVIMVFIAYREHRGSNNRLLTVFYQDGVYYFVVLAIMASANVAVNWLAYGGYKYILIQTPMISRNVKSIVFWLDTLRKYVEPPRKQTHWNRLWRRPIPPIQPDASTLALAQAFPSDLSECLPLLQALTISYNRLFRFSEARHYATFRDAFKPYIINAMASVAGRLSRVYLHLPLEIYRDGVLGKDIHFPQLEELCLTLSTIYKTTNSEDALEQFVAPFVNRQRDSIKIMSFRFGDRYTRHTEEYFRVGRLFKALVDFPGLSDFTIELKINQDERTGLDQLSTFIHRHRGSLRTLGLFLLDPEEYRYPISRVHTPNTLCQNALFNHTVQSCNGLTRLTLALLSEESFLANSHMLLTSVSRSSWTGGLIHLKLDHSRLKQGDIIDLISKTEFPSLRTIAVNVEILTMVLFDLFVVRLPLLQTLHVTAGSVQARYGHHLPETKVLQTSPFLADLEACSYPQWSTLAELSFNLIVKGVVMPTPGCWMGGPDPPQWVTKKQLQPVFPTVQNFAVHAYEKDIWY</sequence>
<keyword evidence="1" id="KW-0812">Transmembrane</keyword>
<comment type="caution">
    <text evidence="3">The sequence shown here is derived from an EMBL/GenBank/DDBJ whole genome shotgun (WGS) entry which is preliminary data.</text>
</comment>
<keyword evidence="1" id="KW-0472">Membrane</keyword>
<feature type="domain" description="DUF6533" evidence="2">
    <location>
        <begin position="6"/>
        <end position="48"/>
    </location>
</feature>